<keyword evidence="3" id="KW-1185">Reference proteome</keyword>
<dbReference type="AlphaFoldDB" id="A0A9E8S7Z3"/>
<reference evidence="2" key="1">
    <citation type="submission" date="2022-11" db="EMBL/GenBank/DDBJ databases">
        <title>Description of Microcella daejonensis nov. sp, isolated from riverside soil.</title>
        <authorList>
            <person name="Molina K.M."/>
            <person name="Kim S.B."/>
        </authorList>
    </citation>
    <scope>NUCLEOTIDE SEQUENCE</scope>
    <source>
        <strain evidence="2">MMS21-STM12</strain>
    </source>
</reference>
<feature type="compositionally biased region" description="Gly residues" evidence="1">
    <location>
        <begin position="59"/>
        <end position="68"/>
    </location>
</feature>
<proteinExistence type="predicted"/>
<name>A0A9E8S7Z3_9MICO</name>
<dbReference type="EMBL" id="CP113089">
    <property type="protein sequence ID" value="WAB80419.1"/>
    <property type="molecule type" value="Genomic_DNA"/>
</dbReference>
<evidence type="ECO:0000313" key="3">
    <source>
        <dbReference type="Proteomes" id="UP001164706"/>
    </source>
</evidence>
<dbReference type="Proteomes" id="UP001164706">
    <property type="component" value="Chromosome"/>
</dbReference>
<dbReference type="RefSeq" id="WP_267739068.1">
    <property type="nucleotide sequence ID" value="NZ_CP113089.1"/>
</dbReference>
<feature type="region of interest" description="Disordered" evidence="1">
    <location>
        <begin position="16"/>
        <end position="79"/>
    </location>
</feature>
<evidence type="ECO:0008006" key="4">
    <source>
        <dbReference type="Google" id="ProtNLM"/>
    </source>
</evidence>
<sequence length="79" mass="8127">MRLSGILSAARRALQTEQGRSAARKAADAAADAGRRIGNGKHAPTVDKVHRAARKYLDGGQGDPGGPATGQPGDGQPRR</sequence>
<evidence type="ECO:0000256" key="1">
    <source>
        <dbReference type="SAM" id="MobiDB-lite"/>
    </source>
</evidence>
<dbReference type="KEGG" id="mdb:OVN18_07490"/>
<feature type="compositionally biased region" description="Low complexity" evidence="1">
    <location>
        <begin position="69"/>
        <end position="79"/>
    </location>
</feature>
<accession>A0A9E8S7Z3</accession>
<gene>
    <name evidence="2" type="ORF">OVN18_07490</name>
</gene>
<evidence type="ECO:0000313" key="2">
    <source>
        <dbReference type="EMBL" id="WAB80419.1"/>
    </source>
</evidence>
<protein>
    <recommendedName>
        <fullName evidence="4">Antitoxin</fullName>
    </recommendedName>
</protein>
<organism evidence="2 3">
    <name type="scientific">Microcella daejeonensis</name>
    <dbReference type="NCBI Taxonomy" id="2994971"/>
    <lineage>
        <taxon>Bacteria</taxon>
        <taxon>Bacillati</taxon>
        <taxon>Actinomycetota</taxon>
        <taxon>Actinomycetes</taxon>
        <taxon>Micrococcales</taxon>
        <taxon>Microbacteriaceae</taxon>
        <taxon>Microcella</taxon>
    </lineage>
</organism>